<dbReference type="EMBL" id="NMUL01000087">
    <property type="protein sequence ID" value="OXM59324.1"/>
    <property type="molecule type" value="Genomic_DNA"/>
</dbReference>
<protein>
    <recommendedName>
        <fullName evidence="3">Low-complexity protein</fullName>
    </recommendedName>
</protein>
<dbReference type="AlphaFoldDB" id="A0A229SKR9"/>
<dbReference type="Pfam" id="PF00805">
    <property type="entry name" value="Pentapeptide"/>
    <property type="match status" value="1"/>
</dbReference>
<evidence type="ECO:0008006" key="3">
    <source>
        <dbReference type="Google" id="ProtNLM"/>
    </source>
</evidence>
<keyword evidence="2" id="KW-1185">Reference proteome</keyword>
<dbReference type="OrthoDB" id="4563217at2"/>
<dbReference type="InterPro" id="IPR001646">
    <property type="entry name" value="5peptide_repeat"/>
</dbReference>
<organism evidence="1 2">
    <name type="scientific">Amycolatopsis vastitatis</name>
    <dbReference type="NCBI Taxonomy" id="1905142"/>
    <lineage>
        <taxon>Bacteria</taxon>
        <taxon>Bacillati</taxon>
        <taxon>Actinomycetota</taxon>
        <taxon>Actinomycetes</taxon>
        <taxon>Pseudonocardiales</taxon>
        <taxon>Pseudonocardiaceae</taxon>
        <taxon>Amycolatopsis</taxon>
    </lineage>
</organism>
<evidence type="ECO:0000313" key="2">
    <source>
        <dbReference type="Proteomes" id="UP000215199"/>
    </source>
</evidence>
<evidence type="ECO:0000313" key="1">
    <source>
        <dbReference type="EMBL" id="OXM59324.1"/>
    </source>
</evidence>
<comment type="caution">
    <text evidence="1">The sequence shown here is derived from an EMBL/GenBank/DDBJ whole genome shotgun (WGS) entry which is preliminary data.</text>
</comment>
<gene>
    <name evidence="1" type="ORF">CF165_48295</name>
</gene>
<dbReference type="Gene3D" id="2.160.20.80">
    <property type="entry name" value="E3 ubiquitin-protein ligase SopA"/>
    <property type="match status" value="1"/>
</dbReference>
<accession>A0A229SKR9</accession>
<dbReference type="SUPFAM" id="SSF141571">
    <property type="entry name" value="Pentapeptide repeat-like"/>
    <property type="match status" value="1"/>
</dbReference>
<reference evidence="2" key="1">
    <citation type="submission" date="2017-07" db="EMBL/GenBank/DDBJ databases">
        <title>Comparative genome mining reveals phylogenetic distribution patterns of secondary metabolites in Amycolatopsis.</title>
        <authorList>
            <person name="Adamek M."/>
            <person name="Alanjary M."/>
            <person name="Sales-Ortells H."/>
            <person name="Goodfellow M."/>
            <person name="Bull A.T."/>
            <person name="Kalinowski J."/>
            <person name="Ziemert N."/>
        </authorList>
    </citation>
    <scope>NUCLEOTIDE SEQUENCE [LARGE SCALE GENOMIC DNA]</scope>
    <source>
        <strain evidence="2">H5</strain>
    </source>
</reference>
<dbReference type="Proteomes" id="UP000215199">
    <property type="component" value="Unassembled WGS sequence"/>
</dbReference>
<sequence length="119" mass="12685">MADLRGVDIRKTIMNYADLRGAALRDACRRGTQLYRADLRHISWVGASLTGADLTGANLGDSDGLDASQLADTLIDNTTLLPQSLQGNPWVAARIADCERANAIEDHGCPPRTAQPPSG</sequence>
<name>A0A229SKR9_9PSEU</name>
<proteinExistence type="predicted"/>